<feature type="domain" description="Response regulatory" evidence="8">
    <location>
        <begin position="12"/>
        <end position="128"/>
    </location>
</feature>
<evidence type="ECO:0000313" key="12">
    <source>
        <dbReference type="Proteomes" id="UP000030710"/>
    </source>
</evidence>
<dbReference type="InterPro" id="IPR036890">
    <property type="entry name" value="HATPase_C_sf"/>
</dbReference>
<dbReference type="SMART" id="SM00086">
    <property type="entry name" value="PAC"/>
    <property type="match status" value="3"/>
</dbReference>
<organism evidence="11 12">
    <name type="scientific">Haloquadratum walsbyi J07HQW2</name>
    <dbReference type="NCBI Taxonomy" id="1238425"/>
    <lineage>
        <taxon>Archaea</taxon>
        <taxon>Methanobacteriati</taxon>
        <taxon>Methanobacteriota</taxon>
        <taxon>Stenosarchaea group</taxon>
        <taxon>Halobacteria</taxon>
        <taxon>Halobacteriales</taxon>
        <taxon>Haloferacaceae</taxon>
        <taxon>Haloquadratum</taxon>
    </lineage>
</organism>
<dbReference type="InterPro" id="IPR003594">
    <property type="entry name" value="HATPase_dom"/>
</dbReference>
<dbReference type="Pfam" id="PF08448">
    <property type="entry name" value="PAS_4"/>
    <property type="match status" value="2"/>
</dbReference>
<dbReference type="PANTHER" id="PTHR43304:SF1">
    <property type="entry name" value="PAC DOMAIN-CONTAINING PROTEIN"/>
    <property type="match status" value="1"/>
</dbReference>
<dbReference type="InterPro" id="IPR013656">
    <property type="entry name" value="PAS_4"/>
</dbReference>
<dbReference type="eggNOG" id="arCOG02333">
    <property type="taxonomic scope" value="Archaea"/>
</dbReference>
<dbReference type="InterPro" id="IPR004358">
    <property type="entry name" value="Sig_transdc_His_kin-like_C"/>
</dbReference>
<feature type="modified residue" description="4-aspartylphosphate" evidence="6">
    <location>
        <position position="63"/>
    </location>
</feature>
<feature type="domain" description="Histidine kinase" evidence="7">
    <location>
        <begin position="642"/>
        <end position="836"/>
    </location>
</feature>
<protein>
    <recommendedName>
        <fullName evidence="2">histidine kinase</fullName>
        <ecNumber evidence="2">2.7.13.3</ecNumber>
    </recommendedName>
</protein>
<accession>U1NC53</accession>
<evidence type="ECO:0000256" key="1">
    <source>
        <dbReference type="ARBA" id="ARBA00000085"/>
    </source>
</evidence>
<dbReference type="CDD" id="cd00082">
    <property type="entry name" value="HisKA"/>
    <property type="match status" value="1"/>
</dbReference>
<proteinExistence type="predicted"/>
<dbReference type="Pfam" id="PF00072">
    <property type="entry name" value="Response_reg"/>
    <property type="match status" value="1"/>
</dbReference>
<dbReference type="InterPro" id="IPR000700">
    <property type="entry name" value="PAS-assoc_C"/>
</dbReference>
<evidence type="ECO:0000256" key="5">
    <source>
        <dbReference type="ARBA" id="ARBA00022777"/>
    </source>
</evidence>
<dbReference type="InterPro" id="IPR003661">
    <property type="entry name" value="HisK_dim/P_dom"/>
</dbReference>
<dbReference type="Gene3D" id="3.40.50.2300">
    <property type="match status" value="1"/>
</dbReference>
<dbReference type="SUPFAM" id="SSF52172">
    <property type="entry name" value="CheY-like"/>
    <property type="match status" value="1"/>
</dbReference>
<dbReference type="PROSITE" id="PS50113">
    <property type="entry name" value="PAC"/>
    <property type="match status" value="2"/>
</dbReference>
<dbReference type="eggNOG" id="arCOG02331">
    <property type="taxonomic scope" value="Archaea"/>
</dbReference>
<evidence type="ECO:0000256" key="6">
    <source>
        <dbReference type="PROSITE-ProRule" id="PRU00169"/>
    </source>
</evidence>
<evidence type="ECO:0000259" key="10">
    <source>
        <dbReference type="PROSITE" id="PS50113"/>
    </source>
</evidence>
<dbReference type="Gene3D" id="1.10.287.130">
    <property type="match status" value="1"/>
</dbReference>
<dbReference type="PROSITE" id="PS50109">
    <property type="entry name" value="HIS_KIN"/>
    <property type="match status" value="1"/>
</dbReference>
<gene>
    <name evidence="11" type="ORF">J07HQW2_00697</name>
</gene>
<dbReference type="EMBL" id="KE356561">
    <property type="protein sequence ID" value="ERG94263.1"/>
    <property type="molecule type" value="Genomic_DNA"/>
</dbReference>
<dbReference type="Pfam" id="PF02518">
    <property type="entry name" value="HATPase_c"/>
    <property type="match status" value="1"/>
</dbReference>
<dbReference type="SMART" id="SM00388">
    <property type="entry name" value="HisKA"/>
    <property type="match status" value="1"/>
</dbReference>
<feature type="domain" description="PAC" evidence="10">
    <location>
        <begin position="337"/>
        <end position="388"/>
    </location>
</feature>
<feature type="domain" description="PAC" evidence="10">
    <location>
        <begin position="573"/>
        <end position="631"/>
    </location>
</feature>
<dbReference type="InterPro" id="IPR001789">
    <property type="entry name" value="Sig_transdc_resp-reg_receiver"/>
</dbReference>
<keyword evidence="5 11" id="KW-0418">Kinase</keyword>
<dbReference type="NCBIfam" id="TIGR00229">
    <property type="entry name" value="sensory_box"/>
    <property type="match status" value="2"/>
</dbReference>
<dbReference type="PRINTS" id="PR00344">
    <property type="entry name" value="BCTRLSENSOR"/>
</dbReference>
<dbReference type="Proteomes" id="UP000030710">
    <property type="component" value="Unassembled WGS sequence"/>
</dbReference>
<dbReference type="Gene3D" id="3.30.450.20">
    <property type="entry name" value="PAS domain"/>
    <property type="match status" value="4"/>
</dbReference>
<evidence type="ECO:0000256" key="4">
    <source>
        <dbReference type="ARBA" id="ARBA00022679"/>
    </source>
</evidence>
<evidence type="ECO:0000259" key="7">
    <source>
        <dbReference type="PROSITE" id="PS50109"/>
    </source>
</evidence>
<sequence length="846" mass="96009">MTTKHKPEDIIRILHVDDQLDFAEMTTTFLERENDRFDTEIVASASDGLARLADSPFDCIISDYDMPRMDGIDFLETVREEYPDVPFILYTGKGSETVASEAISAGVTEYLQKSSGTEQYELLAHRITNAVDQSQTEQRLQTLFDRFSQPIVEVQYEADEPIITHVNSAFEDVFGYEANTLIGDSLDTHIVPDNRTDEVTAINHRVQTDGGLKQIETVRETVDGPRKFLVQIAAYDDGSGGFASYTDITDRSERRETLKRNQDLLRHTEQLADVGGWEADMETGELRWTQGTHAIHDINPDEEFEPSIETAIEFYHPDDQAKIKTAVSDCRTHGDPYDIELRLITAEDEQKWVRTTGEPVYDGDDIIKIRGAICDITQQYKRRQQLEQTETFFNSTQDQLFLINVGEEFTIERLNQAWEDTPGISAEESCGQTIQDVLGEKQANEVRQKYRKCVEQQETLEYQEQIRFGNESAHWQTRITPVVIDEDVECIAGVSRDITDIKGHRQELIELKQEYQTLAENFPDGAVYLINENFEYVRARGEALQRADLSPADIEGHVPHDVFPDELADEACHQYEQAFDGIATTDEQEYNGDRYRVRVTPVESNSQEITHVMAVAQDITEFAEDREKLQRQNKRLDEFVSVVSHDLRNPLSVAEGNVELLREDCRCDNERIDTIDSALTRMDELIEDLLTLAHTDKRINRTESVNLAELSENCWQNVETTGADATIHIDITATQTIEADPNRLAQLLENLMRNAIEHTNEDVTVTIGEFEDGFYIKDDGSGIPADERDDVFEAGYTTTSQGTGFGLSIVKQVVEAHGWEISLTEGSEDGARFEVSNVEVSQIESN</sequence>
<reference evidence="11 12" key="1">
    <citation type="journal article" date="2013" name="PLoS ONE">
        <title>Assembly-driven community genomics of a hypersaline microbial ecosystem.</title>
        <authorList>
            <person name="Podell S."/>
            <person name="Ugalde J.A."/>
            <person name="Narasingarao P."/>
            <person name="Banfield J.F."/>
            <person name="Heidelberg K.B."/>
            <person name="Allen E.E."/>
        </authorList>
    </citation>
    <scope>NUCLEOTIDE SEQUENCE [LARGE SCALE GENOMIC DNA]</scope>
    <source>
        <strain evidence="12">J07HQW2</strain>
    </source>
</reference>
<comment type="catalytic activity">
    <reaction evidence="1">
        <text>ATP + protein L-histidine = ADP + protein N-phospho-L-histidine.</text>
        <dbReference type="EC" id="2.7.13.3"/>
    </reaction>
</comment>
<dbReference type="CDD" id="cd00075">
    <property type="entry name" value="HATPase"/>
    <property type="match status" value="1"/>
</dbReference>
<dbReference type="InterPro" id="IPR013655">
    <property type="entry name" value="PAS_fold_3"/>
</dbReference>
<feature type="domain" description="PAS" evidence="9">
    <location>
        <begin position="136"/>
        <end position="209"/>
    </location>
</feature>
<evidence type="ECO:0000259" key="9">
    <source>
        <dbReference type="PROSITE" id="PS50112"/>
    </source>
</evidence>
<dbReference type="Pfam" id="PF00512">
    <property type="entry name" value="HisKA"/>
    <property type="match status" value="1"/>
</dbReference>
<dbReference type="PANTHER" id="PTHR43304">
    <property type="entry name" value="PHYTOCHROME-LIKE PROTEIN CPH1"/>
    <property type="match status" value="1"/>
</dbReference>
<dbReference type="PROSITE" id="PS50112">
    <property type="entry name" value="PAS"/>
    <property type="match status" value="1"/>
</dbReference>
<dbReference type="STRING" id="1238425.J07HQW2_00697"/>
<dbReference type="InterPro" id="IPR005467">
    <property type="entry name" value="His_kinase_dom"/>
</dbReference>
<dbReference type="Gene3D" id="2.10.70.100">
    <property type="match status" value="1"/>
</dbReference>
<dbReference type="InterPro" id="IPR052162">
    <property type="entry name" value="Sensor_kinase/Photoreceptor"/>
</dbReference>
<dbReference type="AlphaFoldDB" id="U1NC53"/>
<dbReference type="SMART" id="SM00387">
    <property type="entry name" value="HATPase_c"/>
    <property type="match status" value="1"/>
</dbReference>
<dbReference type="GO" id="GO:0000155">
    <property type="term" value="F:phosphorelay sensor kinase activity"/>
    <property type="evidence" value="ECO:0007669"/>
    <property type="project" value="InterPro"/>
</dbReference>
<dbReference type="SUPFAM" id="SSF47384">
    <property type="entry name" value="Homodimeric domain of signal transducing histidine kinase"/>
    <property type="match status" value="1"/>
</dbReference>
<evidence type="ECO:0000313" key="11">
    <source>
        <dbReference type="EMBL" id="ERG94263.1"/>
    </source>
</evidence>
<keyword evidence="4" id="KW-0808">Transferase</keyword>
<dbReference type="EC" id="2.7.13.3" evidence="2"/>
<dbReference type="InterPro" id="IPR001610">
    <property type="entry name" value="PAC"/>
</dbReference>
<dbReference type="SMART" id="SM00448">
    <property type="entry name" value="REC"/>
    <property type="match status" value="1"/>
</dbReference>
<dbReference type="InterPro" id="IPR036097">
    <property type="entry name" value="HisK_dim/P_sf"/>
</dbReference>
<dbReference type="SUPFAM" id="SSF55785">
    <property type="entry name" value="PYP-like sensor domain (PAS domain)"/>
    <property type="match status" value="4"/>
</dbReference>
<evidence type="ECO:0000259" key="8">
    <source>
        <dbReference type="PROSITE" id="PS50110"/>
    </source>
</evidence>
<dbReference type="InterPro" id="IPR035965">
    <property type="entry name" value="PAS-like_dom_sf"/>
</dbReference>
<evidence type="ECO:0000256" key="3">
    <source>
        <dbReference type="ARBA" id="ARBA00022553"/>
    </source>
</evidence>
<dbReference type="Pfam" id="PF08447">
    <property type="entry name" value="PAS_3"/>
    <property type="match status" value="1"/>
</dbReference>
<name>U1NC53_9EURY</name>
<dbReference type="Pfam" id="PF13188">
    <property type="entry name" value="PAS_8"/>
    <property type="match status" value="1"/>
</dbReference>
<dbReference type="SMART" id="SM00091">
    <property type="entry name" value="PAS"/>
    <property type="match status" value="3"/>
</dbReference>
<dbReference type="InterPro" id="IPR000014">
    <property type="entry name" value="PAS"/>
</dbReference>
<dbReference type="RefSeq" id="WP_021053756.1">
    <property type="nucleotide sequence ID" value="NZ_KE356561.1"/>
</dbReference>
<dbReference type="InterPro" id="IPR011006">
    <property type="entry name" value="CheY-like_superfamily"/>
</dbReference>
<dbReference type="PROSITE" id="PS50110">
    <property type="entry name" value="RESPONSE_REGULATORY"/>
    <property type="match status" value="1"/>
</dbReference>
<keyword evidence="3 6" id="KW-0597">Phosphoprotein</keyword>
<dbReference type="Gene3D" id="3.30.565.10">
    <property type="entry name" value="Histidine kinase-like ATPase, C-terminal domain"/>
    <property type="match status" value="1"/>
</dbReference>
<evidence type="ECO:0000256" key="2">
    <source>
        <dbReference type="ARBA" id="ARBA00012438"/>
    </source>
</evidence>
<dbReference type="SUPFAM" id="SSF55874">
    <property type="entry name" value="ATPase domain of HSP90 chaperone/DNA topoisomerase II/histidine kinase"/>
    <property type="match status" value="1"/>
</dbReference>
<dbReference type="CDD" id="cd00156">
    <property type="entry name" value="REC"/>
    <property type="match status" value="1"/>
</dbReference>
<dbReference type="HOGENOM" id="CLU_000445_114_58_2"/>
<dbReference type="CDD" id="cd00130">
    <property type="entry name" value="PAS"/>
    <property type="match status" value="2"/>
</dbReference>